<organism evidence="2 3">
    <name type="scientific">Parathalassolituus penaei</name>
    <dbReference type="NCBI Taxonomy" id="2997323"/>
    <lineage>
        <taxon>Bacteria</taxon>
        <taxon>Pseudomonadati</taxon>
        <taxon>Pseudomonadota</taxon>
        <taxon>Gammaproteobacteria</taxon>
        <taxon>Oceanospirillales</taxon>
        <taxon>Oceanospirillaceae</taxon>
        <taxon>Parathalassolituus</taxon>
    </lineage>
</organism>
<comment type="caution">
    <text evidence="2">The sequence shown here is derived from an EMBL/GenBank/DDBJ whole genome shotgun (WGS) entry which is preliminary data.</text>
</comment>
<feature type="domain" description="PhnA protein N-terminal proteobacterial" evidence="1">
    <location>
        <begin position="6"/>
        <end position="52"/>
    </location>
</feature>
<dbReference type="SMART" id="SM00782">
    <property type="entry name" value="PhnA_Zn_Ribbon"/>
    <property type="match status" value="1"/>
</dbReference>
<evidence type="ECO:0000259" key="1">
    <source>
        <dbReference type="SMART" id="SM00782"/>
    </source>
</evidence>
<name>A0A9X3EEW4_9GAMM</name>
<sequence length="187" mass="20292">MSIEQTLTARSNGCCELCGASNDLAIYAVPPQELASSDNHVLLCGTCKPQVEGADLDANHWRCLNDSMWSQVPVVQVMAYRMLKRLGAETWAQDALEMLYLDDDTRKWADSGLVSDDSEPVLDSNGARLAAGDNVTLIKDLDVKGANFTAKRGTVVRGISLSDNPKHIEGKINGQRIVIVAAYVKKA</sequence>
<keyword evidence="3" id="KW-1185">Reference proteome</keyword>
<accession>A0A9X3EEW4</accession>
<dbReference type="InterPro" id="IPR013991">
    <property type="entry name" value="PhnaA_N_proteobac"/>
</dbReference>
<dbReference type="RefSeq" id="WP_283174174.1">
    <property type="nucleotide sequence ID" value="NZ_JAPNOA010000029.1"/>
</dbReference>
<dbReference type="Proteomes" id="UP001150830">
    <property type="component" value="Unassembled WGS sequence"/>
</dbReference>
<dbReference type="Pfam" id="PF03831">
    <property type="entry name" value="YjdM"/>
    <property type="match status" value="1"/>
</dbReference>
<dbReference type="SUPFAM" id="SSF82057">
    <property type="entry name" value="Prokaryotic SH3-related domain"/>
    <property type="match status" value="1"/>
</dbReference>
<dbReference type="PANTHER" id="PTHR30305">
    <property type="entry name" value="PROTEIN YJDM-RELATED"/>
    <property type="match status" value="1"/>
</dbReference>
<evidence type="ECO:0000313" key="3">
    <source>
        <dbReference type="Proteomes" id="UP001150830"/>
    </source>
</evidence>
<dbReference type="InterPro" id="IPR013988">
    <property type="entry name" value="YjdM_C"/>
</dbReference>
<proteinExistence type="predicted"/>
<dbReference type="PANTHER" id="PTHR30305:SF3">
    <property type="entry name" value="PROTEIN YJDM"/>
    <property type="match status" value="1"/>
</dbReference>
<gene>
    <name evidence="2" type="ORF">OUO13_12270</name>
</gene>
<protein>
    <submittedName>
        <fullName evidence="2">PhnA domain-containing protein</fullName>
    </submittedName>
</protein>
<dbReference type="EMBL" id="JAPNOA010000029">
    <property type="protein sequence ID" value="MCY0965966.1"/>
    <property type="molecule type" value="Genomic_DNA"/>
</dbReference>
<reference evidence="2" key="1">
    <citation type="submission" date="2022-11" db="EMBL/GenBank/DDBJ databases">
        <title>Parathalassolutuus dongxingensis gen. nov., sp. nov., a novel member of family Oceanospirillaceae isolated from a coastal shrimp pond in Guangxi, China.</title>
        <authorList>
            <person name="Chen H."/>
        </authorList>
    </citation>
    <scope>NUCLEOTIDE SEQUENCE</scope>
    <source>
        <strain evidence="2">G-43</strain>
    </source>
</reference>
<dbReference type="Gene3D" id="2.30.30.40">
    <property type="entry name" value="SH3 Domains"/>
    <property type="match status" value="1"/>
</dbReference>
<evidence type="ECO:0000313" key="2">
    <source>
        <dbReference type="EMBL" id="MCY0965966.1"/>
    </source>
</evidence>
<dbReference type="AlphaFoldDB" id="A0A9X3EEW4"/>